<feature type="region of interest" description="Disordered" evidence="1">
    <location>
        <begin position="135"/>
        <end position="160"/>
    </location>
</feature>
<evidence type="ECO:0000313" key="3">
    <source>
        <dbReference type="Proteomes" id="UP000799291"/>
    </source>
</evidence>
<accession>A0A6G1IWK8</accession>
<proteinExistence type="predicted"/>
<protein>
    <submittedName>
        <fullName evidence="2">Uncharacterized protein</fullName>
    </submittedName>
</protein>
<name>A0A6G1IWK8_9PLEO</name>
<gene>
    <name evidence="2" type="ORF">K458DRAFT_73930</name>
</gene>
<dbReference type="EMBL" id="MU005588">
    <property type="protein sequence ID" value="KAF2682269.1"/>
    <property type="molecule type" value="Genomic_DNA"/>
</dbReference>
<sequence>MWSARRRQTQRGRGVWVHMPAVRAADGSRRSWPSCAAALWLLPPRRSSLSSALACRQQNERFRDGWRCWQRRSPARALLSSTRRRTSLLIGSSAYLGAVLLMVNQGRERLQPPRHPAWTLHRRFDVPWLCHRPQQLEPRDRGPNLLTIPHDPPSRQHRRR</sequence>
<dbReference type="AlphaFoldDB" id="A0A6G1IWK8"/>
<evidence type="ECO:0000313" key="2">
    <source>
        <dbReference type="EMBL" id="KAF2682269.1"/>
    </source>
</evidence>
<keyword evidence="3" id="KW-1185">Reference proteome</keyword>
<dbReference type="Proteomes" id="UP000799291">
    <property type="component" value="Unassembled WGS sequence"/>
</dbReference>
<evidence type="ECO:0000256" key="1">
    <source>
        <dbReference type="SAM" id="MobiDB-lite"/>
    </source>
</evidence>
<organism evidence="2 3">
    <name type="scientific">Lentithecium fluviatile CBS 122367</name>
    <dbReference type="NCBI Taxonomy" id="1168545"/>
    <lineage>
        <taxon>Eukaryota</taxon>
        <taxon>Fungi</taxon>
        <taxon>Dikarya</taxon>
        <taxon>Ascomycota</taxon>
        <taxon>Pezizomycotina</taxon>
        <taxon>Dothideomycetes</taxon>
        <taxon>Pleosporomycetidae</taxon>
        <taxon>Pleosporales</taxon>
        <taxon>Massarineae</taxon>
        <taxon>Lentitheciaceae</taxon>
        <taxon>Lentithecium</taxon>
    </lineage>
</organism>
<reference evidence="2" key="1">
    <citation type="journal article" date="2020" name="Stud. Mycol.">
        <title>101 Dothideomycetes genomes: a test case for predicting lifestyles and emergence of pathogens.</title>
        <authorList>
            <person name="Haridas S."/>
            <person name="Albert R."/>
            <person name="Binder M."/>
            <person name="Bloem J."/>
            <person name="Labutti K."/>
            <person name="Salamov A."/>
            <person name="Andreopoulos B."/>
            <person name="Baker S."/>
            <person name="Barry K."/>
            <person name="Bills G."/>
            <person name="Bluhm B."/>
            <person name="Cannon C."/>
            <person name="Castanera R."/>
            <person name="Culley D."/>
            <person name="Daum C."/>
            <person name="Ezra D."/>
            <person name="Gonzalez J."/>
            <person name="Henrissat B."/>
            <person name="Kuo A."/>
            <person name="Liang C."/>
            <person name="Lipzen A."/>
            <person name="Lutzoni F."/>
            <person name="Magnuson J."/>
            <person name="Mondo S."/>
            <person name="Nolan M."/>
            <person name="Ohm R."/>
            <person name="Pangilinan J."/>
            <person name="Park H.-J."/>
            <person name="Ramirez L."/>
            <person name="Alfaro M."/>
            <person name="Sun H."/>
            <person name="Tritt A."/>
            <person name="Yoshinaga Y."/>
            <person name="Zwiers L.-H."/>
            <person name="Turgeon B."/>
            <person name="Goodwin S."/>
            <person name="Spatafora J."/>
            <person name="Crous P."/>
            <person name="Grigoriev I."/>
        </authorList>
    </citation>
    <scope>NUCLEOTIDE SEQUENCE</scope>
    <source>
        <strain evidence="2">CBS 122367</strain>
    </source>
</reference>